<organism evidence="8">
    <name type="scientific">Triticum aestivum</name>
    <name type="common">Wheat</name>
    <dbReference type="NCBI Taxonomy" id="4565"/>
    <lineage>
        <taxon>Eukaryota</taxon>
        <taxon>Viridiplantae</taxon>
        <taxon>Streptophyta</taxon>
        <taxon>Embryophyta</taxon>
        <taxon>Tracheophyta</taxon>
        <taxon>Spermatophyta</taxon>
        <taxon>Magnoliopsida</taxon>
        <taxon>Liliopsida</taxon>
        <taxon>Poales</taxon>
        <taxon>Poaceae</taxon>
        <taxon>BOP clade</taxon>
        <taxon>Pooideae</taxon>
        <taxon>Triticodae</taxon>
        <taxon>Triticeae</taxon>
        <taxon>Triticinae</taxon>
        <taxon>Triticum</taxon>
    </lineage>
</organism>
<evidence type="ECO:0000256" key="4">
    <source>
        <dbReference type="ARBA" id="ARBA00022792"/>
    </source>
</evidence>
<keyword evidence="9" id="KW-1185">Reference proteome</keyword>
<proteinExistence type="inferred from homology"/>
<keyword evidence="6" id="KW-0496">Mitochondrion</keyword>
<gene>
    <name evidence="8" type="primary">LOC123142075</name>
</gene>
<dbReference type="Gramene" id="TraesWEE_scaffold_099213_01G000500.1">
    <property type="protein sequence ID" value="TraesWEE_scaffold_099213_01G000500.1"/>
    <property type="gene ID" value="TraesWEE_scaffold_099213_01G000500"/>
</dbReference>
<protein>
    <submittedName>
        <fullName evidence="8">Uncharacterized protein</fullName>
    </submittedName>
</protein>
<dbReference type="Gramene" id="TraesSYM6D03G03733770.1">
    <property type="protein sequence ID" value="TraesSYM6D03G03733770.1.CDS1"/>
    <property type="gene ID" value="TraesSYM6D03G03733770"/>
</dbReference>
<accession>A0A3B6QMF0</accession>
<dbReference type="STRING" id="4565.A0A3B6QMF0"/>
<evidence type="ECO:0000313" key="9">
    <source>
        <dbReference type="Proteomes" id="UP000019116"/>
    </source>
</evidence>
<keyword evidence="7" id="KW-0472">Membrane</keyword>
<dbReference type="Gramene" id="TraesCAD_scaffold_116505_01G000500.1">
    <property type="protein sequence ID" value="TraesCAD_scaffold_116505_01G000500.1"/>
    <property type="gene ID" value="TraesCAD_scaffold_116505_01G000500"/>
</dbReference>
<keyword evidence="5" id="KW-1133">Transmembrane helix</keyword>
<dbReference type="Gramene" id="TraesSTA6D03G03778970.1">
    <property type="protein sequence ID" value="TraesSTA6D03G03778970.1.CDS1"/>
    <property type="gene ID" value="TraesSTA6D03G03778970"/>
</dbReference>
<dbReference type="Gramene" id="TraesARI6D03G03750360.1">
    <property type="protein sequence ID" value="TraesARI6D03G03750360.1.CDS1"/>
    <property type="gene ID" value="TraesARI6D03G03750360"/>
</dbReference>
<dbReference type="Gramene" id="TraesCS6D02G351800.1">
    <property type="protein sequence ID" value="TraesCS6D02G351800.1.cds1"/>
    <property type="gene ID" value="TraesCS6D02G351800"/>
</dbReference>
<dbReference type="RefSeq" id="XP_044417032.1">
    <property type="nucleotide sequence ID" value="XM_044561097.1"/>
</dbReference>
<dbReference type="GeneID" id="123142075"/>
<reference evidence="8" key="2">
    <citation type="submission" date="2018-10" db="UniProtKB">
        <authorList>
            <consortium name="EnsemblPlants"/>
        </authorList>
    </citation>
    <scope>IDENTIFICATION</scope>
</reference>
<dbReference type="OrthoDB" id="636462at2759"/>
<dbReference type="GO" id="GO:0030150">
    <property type="term" value="P:protein import into mitochondrial matrix"/>
    <property type="evidence" value="ECO:0000318"/>
    <property type="project" value="GO_Central"/>
</dbReference>
<keyword evidence="4" id="KW-0999">Mitochondrion inner membrane</keyword>
<reference evidence="8" key="1">
    <citation type="submission" date="2018-08" db="EMBL/GenBank/DDBJ databases">
        <authorList>
            <person name="Rossello M."/>
        </authorList>
    </citation>
    <scope>NUCLEOTIDE SEQUENCE [LARGE SCALE GENOMIC DNA]</scope>
    <source>
        <strain evidence="8">cv. Chinese Spring</strain>
    </source>
</reference>
<comment type="subcellular location">
    <subcellularLocation>
        <location evidence="1">Mitochondrion inner membrane</location>
        <topology evidence="1">Multi-pass membrane protein</topology>
    </subcellularLocation>
</comment>
<evidence type="ECO:0000256" key="1">
    <source>
        <dbReference type="ARBA" id="ARBA00004448"/>
    </source>
</evidence>
<evidence type="ECO:0000256" key="7">
    <source>
        <dbReference type="ARBA" id="ARBA00023136"/>
    </source>
</evidence>
<dbReference type="Gramene" id="TraesRN6D0100861600.1">
    <property type="protein sequence ID" value="TraesRN6D0100861600.1"/>
    <property type="gene ID" value="TraesRN6D0100861600"/>
</dbReference>
<dbReference type="Gramene" id="TraesMAC6D03G03784080.1">
    <property type="protein sequence ID" value="TraesMAC6D03G03784080.1.CDS1"/>
    <property type="gene ID" value="TraesMAC6D03G03784080"/>
</dbReference>
<name>A0A3B6QMF0_WHEAT</name>
<dbReference type="Gramene" id="TraesJUL6D03G03818940.1">
    <property type="protein sequence ID" value="TraesJUL6D03G03818940.1.CDS1"/>
    <property type="gene ID" value="TraesJUL6D03G03818940"/>
</dbReference>
<evidence type="ECO:0000256" key="3">
    <source>
        <dbReference type="ARBA" id="ARBA00022692"/>
    </source>
</evidence>
<dbReference type="AlphaFoldDB" id="A0A3B6QMF0"/>
<dbReference type="GO" id="GO:0005744">
    <property type="term" value="C:TIM23 mitochondrial import inner membrane translocase complex"/>
    <property type="evidence" value="ECO:0000318"/>
    <property type="project" value="GO_Central"/>
</dbReference>
<dbReference type="Gramene" id="TraesNOR6D03G03826500.1">
    <property type="protein sequence ID" value="TraesNOR6D03G03826500.1.CDS1"/>
    <property type="gene ID" value="TraesNOR6D03G03826500"/>
</dbReference>
<evidence type="ECO:0000256" key="2">
    <source>
        <dbReference type="ARBA" id="ARBA00008444"/>
    </source>
</evidence>
<dbReference type="SMR" id="A0A3B6QMF0"/>
<dbReference type="PANTHER" id="PTHR10485:SF18">
    <property type="match status" value="1"/>
</dbReference>
<evidence type="ECO:0000313" key="8">
    <source>
        <dbReference type="EnsemblPlants" id="TraesCS6D02G351800.1.cds1"/>
    </source>
</evidence>
<evidence type="ECO:0000256" key="6">
    <source>
        <dbReference type="ARBA" id="ARBA00023128"/>
    </source>
</evidence>
<dbReference type="OMA" id="KLMAHAM"/>
<comment type="similarity">
    <text evidence="2">Belongs to the Tim17/Tim22/Tim23 family.</text>
</comment>
<dbReference type="Gramene" id="TraesLAC6D03G03736470.1">
    <property type="protein sequence ID" value="TraesLAC6D03G03736470.1.CDS1"/>
    <property type="gene ID" value="TraesLAC6D03G03736470"/>
</dbReference>
<dbReference type="Proteomes" id="UP000019116">
    <property type="component" value="Chromosome 6D"/>
</dbReference>
<keyword evidence="3" id="KW-0812">Transmembrane</keyword>
<dbReference type="Gramene" id="TraesROB_scaffold_009700_01G000500.1">
    <property type="protein sequence ID" value="TraesROB_scaffold_009700_01G000500.1"/>
    <property type="gene ID" value="TraesROB_scaffold_009700_01G000500"/>
</dbReference>
<sequence>MDTTTPTTEKMPSPSLIERVRRHAISGGILGSAVYFSQGATKSPSGSRLFGGALAVPRNVLRIGSFAAWYGAAKSVRCAVAPDYPFETTVAWGATNALFAMRHGRRAACRSGLRGAALGVVADMAQYGVKRFLASRRSRAEERRIARESAACPAGIPADTCHA</sequence>
<evidence type="ECO:0000256" key="5">
    <source>
        <dbReference type="ARBA" id="ARBA00022989"/>
    </source>
</evidence>
<dbReference type="Gramene" id="TraesCLE_scaffold_089334_01G000500.1">
    <property type="protein sequence ID" value="TraesCLE_scaffold_089334_01G000500.1"/>
    <property type="gene ID" value="TraesCLE_scaffold_089334_01G000500"/>
</dbReference>
<dbReference type="Gramene" id="TraesLDM6D03G03789810.1">
    <property type="protein sequence ID" value="TraesLDM6D03G03789810.1.CDS1"/>
    <property type="gene ID" value="TraesLDM6D03G03789810"/>
</dbReference>
<dbReference type="Gramene" id="TraesCS6D03G0813600.1">
    <property type="protein sequence ID" value="TraesCS6D03G0813600.1.CDS1"/>
    <property type="gene ID" value="TraesCS6D03G0813600"/>
</dbReference>
<dbReference type="EnsemblPlants" id="TraesCS6D02G351800.1">
    <property type="protein sequence ID" value="TraesCS6D02G351800.1.cds1"/>
    <property type="gene ID" value="TraesCS6D02G351800"/>
</dbReference>
<dbReference type="PANTHER" id="PTHR10485">
    <property type="entry name" value="MITOCHONDRIAL IMPORT INNER MEMBRANE TRANSLOCASE SUBUNIT TIM-17"/>
    <property type="match status" value="1"/>
</dbReference>